<dbReference type="RefSeq" id="WP_188993910.1">
    <property type="nucleotide sequence ID" value="NZ_BMOU01000001.1"/>
</dbReference>
<accession>A0A830GGU7</accession>
<keyword evidence="2" id="KW-1185">Reference proteome</keyword>
<dbReference type="EMBL" id="BMOU01000001">
    <property type="protein sequence ID" value="GGN85953.1"/>
    <property type="molecule type" value="Genomic_DNA"/>
</dbReference>
<proteinExistence type="predicted"/>
<name>A0A830GGU7_9EURY</name>
<dbReference type="Gene3D" id="3.30.450.410">
    <property type="match status" value="1"/>
</dbReference>
<reference evidence="1" key="1">
    <citation type="journal article" date="2014" name="Int. J. Syst. Evol. Microbiol.">
        <title>Complete genome sequence of Corynebacterium casei LMG S-19264T (=DSM 44701T), isolated from a smear-ripened cheese.</title>
        <authorList>
            <consortium name="US DOE Joint Genome Institute (JGI-PGF)"/>
            <person name="Walter F."/>
            <person name="Albersmeier A."/>
            <person name="Kalinowski J."/>
            <person name="Ruckert C."/>
        </authorList>
    </citation>
    <scope>NUCLEOTIDE SEQUENCE</scope>
    <source>
        <strain evidence="1">JCM 17820</strain>
    </source>
</reference>
<comment type="caution">
    <text evidence="1">The sequence shown here is derived from an EMBL/GenBank/DDBJ whole genome shotgun (WGS) entry which is preliminary data.</text>
</comment>
<sequence>MADDMIDTDDLGLELDLDDFALPPDVAANLGTLFGSAPPETGAEWVEEMRAAKRALDGRPPTADDLCTTDDGRHAFVGADHRQEYVCVLDPLVVPFLRDEPGTIRSTTPERGETVEIGIAPDGIARSHADAVVSLGVSDHVDPDADPTLERIYRQVCGYVHVFADEQEYEAWADDVDAATTSVPVSTGVALAGALATTLFETGA</sequence>
<organism evidence="1 2">
    <name type="scientific">Haloarcula pellucida</name>
    <dbReference type="NCBI Taxonomy" id="1427151"/>
    <lineage>
        <taxon>Archaea</taxon>
        <taxon>Methanobacteriati</taxon>
        <taxon>Methanobacteriota</taxon>
        <taxon>Stenosarchaea group</taxon>
        <taxon>Halobacteria</taxon>
        <taxon>Halobacteriales</taxon>
        <taxon>Haloarculaceae</taxon>
        <taxon>Haloarcula</taxon>
    </lineage>
</organism>
<dbReference type="Proteomes" id="UP000605784">
    <property type="component" value="Unassembled WGS sequence"/>
</dbReference>
<reference evidence="1" key="2">
    <citation type="submission" date="2020-09" db="EMBL/GenBank/DDBJ databases">
        <authorList>
            <person name="Sun Q."/>
            <person name="Ohkuma M."/>
        </authorList>
    </citation>
    <scope>NUCLEOTIDE SEQUENCE</scope>
    <source>
        <strain evidence="1">JCM 17820</strain>
    </source>
</reference>
<evidence type="ECO:0008006" key="3">
    <source>
        <dbReference type="Google" id="ProtNLM"/>
    </source>
</evidence>
<dbReference type="InterPro" id="IPR004927">
    <property type="entry name" value="MerB"/>
</dbReference>
<dbReference type="AlphaFoldDB" id="A0A830GGU7"/>
<gene>
    <name evidence="1" type="ORF">GCM10009030_03090</name>
</gene>
<protein>
    <recommendedName>
        <fullName evidence="3">Alkylmercury lyase</fullName>
    </recommendedName>
</protein>
<dbReference type="SUPFAM" id="SSF160387">
    <property type="entry name" value="NosL/MerB-like"/>
    <property type="match status" value="1"/>
</dbReference>
<dbReference type="Pfam" id="PF03243">
    <property type="entry name" value="MerB"/>
    <property type="match status" value="1"/>
</dbReference>
<dbReference type="GO" id="GO:0018836">
    <property type="term" value="F:alkylmercury lyase activity"/>
    <property type="evidence" value="ECO:0007669"/>
    <property type="project" value="InterPro"/>
</dbReference>
<dbReference type="InterPro" id="IPR053717">
    <property type="entry name" value="MerB_lyase_sf"/>
</dbReference>
<evidence type="ECO:0000313" key="2">
    <source>
        <dbReference type="Proteomes" id="UP000605784"/>
    </source>
</evidence>
<evidence type="ECO:0000313" key="1">
    <source>
        <dbReference type="EMBL" id="GGN85953.1"/>
    </source>
</evidence>